<evidence type="ECO:0000259" key="7">
    <source>
        <dbReference type="PROSITE" id="PS51755"/>
    </source>
</evidence>
<accession>A0ABT4U7B3</accession>
<evidence type="ECO:0000256" key="4">
    <source>
        <dbReference type="ARBA" id="ARBA00023163"/>
    </source>
</evidence>
<dbReference type="Gene3D" id="3.40.50.300">
    <property type="entry name" value="P-loop containing nucleotide triphosphate hydrolases"/>
    <property type="match status" value="1"/>
</dbReference>
<dbReference type="SUPFAM" id="SSF46894">
    <property type="entry name" value="C-terminal effector domain of the bipartite response regulators"/>
    <property type="match status" value="1"/>
</dbReference>
<dbReference type="SMART" id="SM00862">
    <property type="entry name" value="Trans_reg_C"/>
    <property type="match status" value="1"/>
</dbReference>
<dbReference type="Pfam" id="PF13424">
    <property type="entry name" value="TPR_12"/>
    <property type="match status" value="1"/>
</dbReference>
<dbReference type="InterPro" id="IPR016032">
    <property type="entry name" value="Sig_transdc_resp-reg_C-effctor"/>
</dbReference>
<comment type="caution">
    <text evidence="8">The sequence shown here is derived from an EMBL/GenBank/DDBJ whole genome shotgun (WGS) entry which is preliminary data.</text>
</comment>
<dbReference type="InterPro" id="IPR036388">
    <property type="entry name" value="WH-like_DNA-bd_sf"/>
</dbReference>
<evidence type="ECO:0000256" key="2">
    <source>
        <dbReference type="ARBA" id="ARBA00023015"/>
    </source>
</evidence>
<feature type="compositionally biased region" description="Pro residues" evidence="6">
    <location>
        <begin position="264"/>
        <end position="275"/>
    </location>
</feature>
<dbReference type="InterPro" id="IPR027417">
    <property type="entry name" value="P-loop_NTPase"/>
</dbReference>
<dbReference type="PROSITE" id="PS51755">
    <property type="entry name" value="OMPR_PHOB"/>
    <property type="match status" value="1"/>
</dbReference>
<dbReference type="InterPro" id="IPR011990">
    <property type="entry name" value="TPR-like_helical_dom_sf"/>
</dbReference>
<dbReference type="PANTHER" id="PTHR35807:SF1">
    <property type="entry name" value="TRANSCRIPTIONAL REGULATOR REDD"/>
    <property type="match status" value="1"/>
</dbReference>
<organism evidence="8 9">
    <name type="scientific">Nocardiopsis endophytica</name>
    <dbReference type="NCBI Taxonomy" id="3018445"/>
    <lineage>
        <taxon>Bacteria</taxon>
        <taxon>Bacillati</taxon>
        <taxon>Actinomycetota</taxon>
        <taxon>Actinomycetes</taxon>
        <taxon>Streptosporangiales</taxon>
        <taxon>Nocardiopsidaceae</taxon>
        <taxon>Nocardiopsis</taxon>
    </lineage>
</organism>
<evidence type="ECO:0000313" key="8">
    <source>
        <dbReference type="EMBL" id="MDA2812842.1"/>
    </source>
</evidence>
<dbReference type="Gene3D" id="1.25.40.10">
    <property type="entry name" value="Tetratricopeptide repeat domain"/>
    <property type="match status" value="3"/>
</dbReference>
<dbReference type="InterPro" id="IPR005158">
    <property type="entry name" value="BTAD"/>
</dbReference>
<evidence type="ECO:0000256" key="1">
    <source>
        <dbReference type="ARBA" id="ARBA00005820"/>
    </source>
</evidence>
<comment type="similarity">
    <text evidence="1">Belongs to the AfsR/DnrI/RedD regulatory family.</text>
</comment>
<feature type="domain" description="OmpR/PhoB-type" evidence="7">
    <location>
        <begin position="1"/>
        <end position="92"/>
    </location>
</feature>
<evidence type="ECO:0000256" key="6">
    <source>
        <dbReference type="SAM" id="MobiDB-lite"/>
    </source>
</evidence>
<keyword evidence="4" id="KW-0804">Transcription</keyword>
<feature type="compositionally biased region" description="Low complexity" evidence="6">
    <location>
        <begin position="248"/>
        <end position="263"/>
    </location>
</feature>
<dbReference type="CDD" id="cd00383">
    <property type="entry name" value="trans_reg_C"/>
    <property type="match status" value="1"/>
</dbReference>
<evidence type="ECO:0000313" key="9">
    <source>
        <dbReference type="Proteomes" id="UP001527866"/>
    </source>
</evidence>
<feature type="region of interest" description="Disordered" evidence="6">
    <location>
        <begin position="621"/>
        <end position="640"/>
    </location>
</feature>
<dbReference type="EMBL" id="JAQFWQ010000060">
    <property type="protein sequence ID" value="MDA2812842.1"/>
    <property type="molecule type" value="Genomic_DNA"/>
</dbReference>
<dbReference type="PANTHER" id="PTHR35807">
    <property type="entry name" value="TRANSCRIPTIONAL REGULATOR REDD-RELATED"/>
    <property type="match status" value="1"/>
</dbReference>
<keyword evidence="2" id="KW-0805">Transcription regulation</keyword>
<feature type="region of interest" description="Disordered" evidence="6">
    <location>
        <begin position="242"/>
        <end position="280"/>
    </location>
</feature>
<dbReference type="SMART" id="SM01043">
    <property type="entry name" value="BTAD"/>
    <property type="match status" value="1"/>
</dbReference>
<feature type="DNA-binding region" description="OmpR/PhoB-type" evidence="5">
    <location>
        <begin position="1"/>
        <end position="92"/>
    </location>
</feature>
<dbReference type="InterPro" id="IPR019734">
    <property type="entry name" value="TPR_rpt"/>
</dbReference>
<evidence type="ECO:0000256" key="3">
    <source>
        <dbReference type="ARBA" id="ARBA00023125"/>
    </source>
</evidence>
<dbReference type="Proteomes" id="UP001527866">
    <property type="component" value="Unassembled WGS sequence"/>
</dbReference>
<feature type="region of interest" description="Disordered" evidence="6">
    <location>
        <begin position="1005"/>
        <end position="1037"/>
    </location>
</feature>
<dbReference type="InterPro" id="IPR001867">
    <property type="entry name" value="OmpR/PhoB-type_DNA-bd"/>
</dbReference>
<keyword evidence="3 5" id="KW-0238">DNA-binding</keyword>
<dbReference type="Pfam" id="PF00486">
    <property type="entry name" value="Trans_reg_C"/>
    <property type="match status" value="1"/>
</dbReference>
<evidence type="ECO:0000256" key="5">
    <source>
        <dbReference type="PROSITE-ProRule" id="PRU01091"/>
    </source>
</evidence>
<dbReference type="SUPFAM" id="SSF48452">
    <property type="entry name" value="TPR-like"/>
    <property type="match status" value="3"/>
</dbReference>
<keyword evidence="9" id="KW-1185">Reference proteome</keyword>
<protein>
    <submittedName>
        <fullName evidence="8">Tetratricopeptide repeat protein</fullName>
    </submittedName>
</protein>
<name>A0ABT4U7B3_9ACTN</name>
<dbReference type="Pfam" id="PF03704">
    <property type="entry name" value="BTAD"/>
    <property type="match status" value="1"/>
</dbReference>
<reference evidence="8 9" key="1">
    <citation type="submission" date="2023-01" db="EMBL/GenBank/DDBJ databases">
        <title>Draft genome sequence of Nocardiopsis sp. RSe5-2 isolated from halophytes.</title>
        <authorList>
            <person name="Duangmal K."/>
            <person name="Chantavorakit T."/>
        </authorList>
    </citation>
    <scope>NUCLEOTIDE SEQUENCE [LARGE SCALE GENOMIC DNA]</scope>
    <source>
        <strain evidence="8 9">RSe5-2</strain>
    </source>
</reference>
<proteinExistence type="inferred from homology"/>
<dbReference type="SUPFAM" id="SSF52540">
    <property type="entry name" value="P-loop containing nucleoside triphosphate hydrolases"/>
    <property type="match status" value="1"/>
</dbReference>
<sequence>MELKVLGPVRLVRDGRDFPLGSGKQREIAVLLALQEGRPLSRESIVDLVWNGGLGALSTLDSYISRTRRHLEAAGADRSALVCEGGHYRLDLGPDAVDWHRFQGLCRAARARERAGERDTALELLEEALGLWRGTPLTGLSGDWAARRRAAMALARRDAAADHGRLLLESGRDPRDLLDALHAEADLHPGSEPVGLNLATALLRAGHRAEAAGVCRRLADHLREQGVGPGPALRNLLREAEGRGGGREAPAAPPTGAHAAAPPSGGPPPAPPPDTLPRDLHDFHGRAAELERIGADLRAGAAAVVVAGMPGVGKTALVCRAAHGLRPEFPDGRLLVDLHGSGTDRPPRDPADALHEMLGQLGVPAADLPEGTEGRARLWRTLTAPLRLLVVLDDAAGPEQVRPLLPGGRHSAALVTSRTRMASLEGSRALRLVAPAPEEAVGLVAAITGCDPRADGPGLSALARRMDRLPHPLRLLASWWRHAHPSWPLAHLVERLDEAAPRFTGPVAAALGASAQGLPPPARAAFVRLGLLPSTAFGTHAAAAAIGATAREAEPVLELLSERSLVEEPGPPGRWRLHALTADFARRTAKEELGALEEHAVLSRVFDQWLAAADAADRARFPHRHRRPARPGAPVEAPGFAGPEEADAWFATERGTLLGLLPGSEGAHPASQGESFAWHRAELALRLAGFLSGSGMPDREAAAFQGAAQTFRERGDGPGAALASNELAAVLLRAGALEEARVSAEEAAGLARACDDGAALARALCLRGWWLTLLRRPEAALDLQMEALAAARRTGHRPTVAEVLNATAVCHSDMGEAGMAVGRLYEALGLFEELGDLVGQTQARGNVARALRRGGRLMEARREAEEALRLAREIHSSRWEGRMVDNLGEIEADAGEHRQARRLFRSALRTARAVGDVETEVDVLANLGATATTLGDPLGALDYLSQALGTMLAADAPGDVTRILIAQGDAHLELRAEDEAENRYRQALRTARTPGDRERAAAALERMGIPHDPAPDPYARGYRAGRESGLAGGTDPP</sequence>
<dbReference type="Gene3D" id="1.10.10.10">
    <property type="entry name" value="Winged helix-like DNA-binding domain superfamily/Winged helix DNA-binding domain"/>
    <property type="match status" value="1"/>
</dbReference>
<dbReference type="RefSeq" id="WP_270687540.1">
    <property type="nucleotide sequence ID" value="NZ_JAQFWQ010000060.1"/>
</dbReference>
<dbReference type="InterPro" id="IPR051677">
    <property type="entry name" value="AfsR-DnrI-RedD_regulator"/>
</dbReference>
<dbReference type="SMART" id="SM00028">
    <property type="entry name" value="TPR"/>
    <property type="match status" value="8"/>
</dbReference>
<gene>
    <name evidence="8" type="ORF">O4J56_19510</name>
</gene>